<dbReference type="Proteomes" id="UP001489719">
    <property type="component" value="Unassembled WGS sequence"/>
</dbReference>
<sequence length="677" mass="72651">MDRKAPRHSRLSHSETPYARPPRPSTIVNGDAPQTPLRGREGLPIQTPGSIFSKVISMFTPSRWNSPRHQQQINSSDAQNQVPERDATGISNNLGSVEQGSELEQADNTPTRYLPFLFSPAKANPPITPTQSLEPFAFTAVQVPPSEAQTTSPNQMLASFFQEKGDAPLSSIEMQGVVALMRQAQQQQLQEQRQSVPSQSSISRHTSSPMSVTEQLYPSLPSFATPGGRRSATPSLRAPRYNPVLTPQPRRTVTPAVTKPRSDVQYPTISTPFKSRTTTPQPGSEKRLKTGPDVSVDVKAEPKQVQSAARPATQQDASTTPSAAPQRLSHTASALLSLIVPVGTPAEVAKARVEDRNRLTDPSIKPFVNPYAAPTPLAGTPTRRKQARKESLLGAGSARKKRRALDEIERTIPVEEKSGAFASGVASATPVRSSSIAASSQPAPKVSTPSPRPAADILRSNSNGSSTLKPTPPAVSSIEKFKPTKSSNLRESIVMNSPEGSGDAHEEQSALSISTLASATRVVPGISLSFDRADISTPTIERETKNGQCPASLTMPASTLSFSVPTPTNSQNFTKPEAKDVPSDFDNGAQNATRSATPIAATIVAIKRGESEEKALSTSDYKAYVPRFVFSDPASVEVSGGSEDVKQKARDAPEKAFQDYKFRFTFPEMSRAASCES</sequence>
<keyword evidence="2" id="KW-1185">Reference proteome</keyword>
<name>A0ACC3THJ4_9ASCO</name>
<protein>
    <submittedName>
        <fullName evidence="1">Uncharacterized protein</fullName>
    </submittedName>
</protein>
<evidence type="ECO:0000313" key="2">
    <source>
        <dbReference type="Proteomes" id="UP001489719"/>
    </source>
</evidence>
<evidence type="ECO:0000313" key="1">
    <source>
        <dbReference type="EMBL" id="KAK9320332.1"/>
    </source>
</evidence>
<accession>A0ACC3THJ4</accession>
<gene>
    <name evidence="1" type="ORF">V1517DRAFT_6844</name>
</gene>
<comment type="caution">
    <text evidence="1">The sequence shown here is derived from an EMBL/GenBank/DDBJ whole genome shotgun (WGS) entry which is preliminary data.</text>
</comment>
<dbReference type="EMBL" id="MU970133">
    <property type="protein sequence ID" value="KAK9320332.1"/>
    <property type="molecule type" value="Genomic_DNA"/>
</dbReference>
<proteinExistence type="predicted"/>
<reference evidence="2" key="1">
    <citation type="journal article" date="2024" name="Front. Bioeng. Biotechnol.">
        <title>Genome-scale model development and genomic sequencing of the oleaginous clade Lipomyces.</title>
        <authorList>
            <person name="Czajka J.J."/>
            <person name="Han Y."/>
            <person name="Kim J."/>
            <person name="Mondo S.J."/>
            <person name="Hofstad B.A."/>
            <person name="Robles A."/>
            <person name="Haridas S."/>
            <person name="Riley R."/>
            <person name="LaButti K."/>
            <person name="Pangilinan J."/>
            <person name="Andreopoulos W."/>
            <person name="Lipzen A."/>
            <person name="Yan J."/>
            <person name="Wang M."/>
            <person name="Ng V."/>
            <person name="Grigoriev I.V."/>
            <person name="Spatafora J.W."/>
            <person name="Magnuson J.K."/>
            <person name="Baker S.E."/>
            <person name="Pomraning K.R."/>
        </authorList>
    </citation>
    <scope>NUCLEOTIDE SEQUENCE [LARGE SCALE GENOMIC DNA]</scope>
    <source>
        <strain evidence="2">CBS 10300</strain>
    </source>
</reference>
<organism evidence="1 2">
    <name type="scientific">Lipomyces orientalis</name>
    <dbReference type="NCBI Taxonomy" id="1233043"/>
    <lineage>
        <taxon>Eukaryota</taxon>
        <taxon>Fungi</taxon>
        <taxon>Dikarya</taxon>
        <taxon>Ascomycota</taxon>
        <taxon>Saccharomycotina</taxon>
        <taxon>Lipomycetes</taxon>
        <taxon>Lipomycetales</taxon>
        <taxon>Lipomycetaceae</taxon>
        <taxon>Lipomyces</taxon>
    </lineage>
</organism>